<name>A0A940IGW9_9BACT</name>
<comment type="caution">
    <text evidence="6">The sequence shown here is derived from an EMBL/GenBank/DDBJ whole genome shotgun (WGS) entry which is preliminary data.</text>
</comment>
<proteinExistence type="predicted"/>
<feature type="domain" description="DNA/RNA non-specific endonuclease/pyrophosphatase/phosphodiesterase" evidence="5">
    <location>
        <begin position="60"/>
        <end position="262"/>
    </location>
</feature>
<feature type="signal peptide" evidence="3">
    <location>
        <begin position="1"/>
        <end position="28"/>
    </location>
</feature>
<evidence type="ECO:0000259" key="5">
    <source>
        <dbReference type="SMART" id="SM00892"/>
    </source>
</evidence>
<dbReference type="EMBL" id="JADIMJ010000101">
    <property type="protein sequence ID" value="MBO8454418.1"/>
    <property type="molecule type" value="Genomic_DNA"/>
</dbReference>
<organism evidence="6 7">
    <name type="scientific">Candidatus Cryptobacteroides gallistercoris</name>
    <dbReference type="NCBI Taxonomy" id="2840765"/>
    <lineage>
        <taxon>Bacteria</taxon>
        <taxon>Pseudomonadati</taxon>
        <taxon>Bacteroidota</taxon>
        <taxon>Bacteroidia</taxon>
        <taxon>Bacteroidales</taxon>
        <taxon>Candidatus Cryptobacteroides</taxon>
    </lineage>
</organism>
<keyword evidence="6" id="KW-0255">Endonuclease</keyword>
<dbReference type="GO" id="GO:0016787">
    <property type="term" value="F:hydrolase activity"/>
    <property type="evidence" value="ECO:0007669"/>
    <property type="project" value="InterPro"/>
</dbReference>
<dbReference type="Proteomes" id="UP000771749">
    <property type="component" value="Unassembled WGS sequence"/>
</dbReference>
<protein>
    <submittedName>
        <fullName evidence="6">DNA/RNA non-specific endonuclease</fullName>
    </submittedName>
</protein>
<dbReference type="InterPro" id="IPR044925">
    <property type="entry name" value="His-Me_finger_sf"/>
</dbReference>
<dbReference type="GO" id="GO:0046872">
    <property type="term" value="F:metal ion binding"/>
    <property type="evidence" value="ECO:0007669"/>
    <property type="project" value="UniProtKB-KW"/>
</dbReference>
<dbReference type="SUPFAM" id="SSF54060">
    <property type="entry name" value="His-Me finger endonucleases"/>
    <property type="match status" value="1"/>
</dbReference>
<dbReference type="InterPro" id="IPR040255">
    <property type="entry name" value="Non-specific_endonuclease"/>
</dbReference>
<feature type="chain" id="PRO_5036829275" evidence="3">
    <location>
        <begin position="29"/>
        <end position="282"/>
    </location>
</feature>
<sequence>MKSITATMRLLSLAAALMLLSSQTPAGAQTVTDGTDGRRWGDMYELPAFSGRKGQEIIVRREGYTVSFNPKLRIPNWVAWILTEDRLENNVTSRPGTEAFIPDPKIPGCPDRRYNYQKYRYERGHICPAADNKWSERAMAECFYMSNICPMSVSLNHDEWNDIEEKCRNWAQSKYRTTIYVVGGIVPSEAGKGDRDIPAYVGENDDIAVPRRVFKAVLRNDPHAGWTAIGYVFDQTGHTEMMTIDSLEALTGFDLFHNLPDRTEYQVEARDNRADWSGCSDF</sequence>
<dbReference type="SMART" id="SM00477">
    <property type="entry name" value="NUC"/>
    <property type="match status" value="1"/>
</dbReference>
<keyword evidence="6" id="KW-0378">Hydrolase</keyword>
<evidence type="ECO:0000256" key="3">
    <source>
        <dbReference type="SAM" id="SignalP"/>
    </source>
</evidence>
<evidence type="ECO:0000313" key="6">
    <source>
        <dbReference type="EMBL" id="MBO8454418.1"/>
    </source>
</evidence>
<dbReference type="PANTHER" id="PTHR13966">
    <property type="entry name" value="ENDONUCLEASE RELATED"/>
    <property type="match status" value="1"/>
</dbReference>
<feature type="active site" description="Proton acceptor" evidence="1">
    <location>
        <position position="125"/>
    </location>
</feature>
<dbReference type="GO" id="GO:0003676">
    <property type="term" value="F:nucleic acid binding"/>
    <property type="evidence" value="ECO:0007669"/>
    <property type="project" value="InterPro"/>
</dbReference>
<evidence type="ECO:0000313" key="7">
    <source>
        <dbReference type="Proteomes" id="UP000771749"/>
    </source>
</evidence>
<evidence type="ECO:0000259" key="4">
    <source>
        <dbReference type="SMART" id="SM00477"/>
    </source>
</evidence>
<reference evidence="6" key="2">
    <citation type="journal article" date="2021" name="PeerJ">
        <title>Extensive microbial diversity within the chicken gut microbiome revealed by metagenomics and culture.</title>
        <authorList>
            <person name="Gilroy R."/>
            <person name="Ravi A."/>
            <person name="Getino M."/>
            <person name="Pursley I."/>
            <person name="Horton D.L."/>
            <person name="Alikhan N.F."/>
            <person name="Baker D."/>
            <person name="Gharbi K."/>
            <person name="Hall N."/>
            <person name="Watson M."/>
            <person name="Adriaenssens E.M."/>
            <person name="Foster-Nyarko E."/>
            <person name="Jarju S."/>
            <person name="Secka A."/>
            <person name="Antonio M."/>
            <person name="Oren A."/>
            <person name="Chaudhuri R.R."/>
            <person name="La Ragione R."/>
            <person name="Hildebrand F."/>
            <person name="Pallen M.J."/>
        </authorList>
    </citation>
    <scope>NUCLEOTIDE SEQUENCE</scope>
    <source>
        <strain evidence="6">F1-3629</strain>
    </source>
</reference>
<reference evidence="6" key="1">
    <citation type="submission" date="2020-10" db="EMBL/GenBank/DDBJ databases">
        <authorList>
            <person name="Gilroy R."/>
        </authorList>
    </citation>
    <scope>NUCLEOTIDE SEQUENCE</scope>
    <source>
        <strain evidence="6">F1-3629</strain>
    </source>
</reference>
<accession>A0A940IGW9</accession>
<feature type="domain" description="ENPP1-3/EXOG-like endonuclease/phosphodiesterase" evidence="4">
    <location>
        <begin position="61"/>
        <end position="262"/>
    </location>
</feature>
<dbReference type="GO" id="GO:0004519">
    <property type="term" value="F:endonuclease activity"/>
    <property type="evidence" value="ECO:0007669"/>
    <property type="project" value="UniProtKB-KW"/>
</dbReference>
<keyword evidence="6" id="KW-0540">Nuclease</keyword>
<dbReference type="Pfam" id="PF01223">
    <property type="entry name" value="Endonuclease_NS"/>
    <property type="match status" value="1"/>
</dbReference>
<dbReference type="InterPro" id="IPR020821">
    <property type="entry name" value="ENPP1-3/EXOG-like_nuc-like"/>
</dbReference>
<dbReference type="InterPro" id="IPR001604">
    <property type="entry name" value="Endo_G_ENPP1-like_dom"/>
</dbReference>
<keyword evidence="2" id="KW-0479">Metal-binding</keyword>
<gene>
    <name evidence="6" type="ORF">IAC07_06840</name>
</gene>
<dbReference type="SMART" id="SM00892">
    <property type="entry name" value="Endonuclease_NS"/>
    <property type="match status" value="1"/>
</dbReference>
<feature type="binding site" evidence="2">
    <location>
        <position position="156"/>
    </location>
    <ligand>
        <name>Mg(2+)</name>
        <dbReference type="ChEBI" id="CHEBI:18420"/>
        <note>catalytic</note>
    </ligand>
</feature>
<dbReference type="Gene3D" id="3.40.570.10">
    <property type="entry name" value="Extracellular Endonuclease, subunit A"/>
    <property type="match status" value="1"/>
</dbReference>
<dbReference type="AlphaFoldDB" id="A0A940IGW9"/>
<dbReference type="InterPro" id="IPR044929">
    <property type="entry name" value="DNA/RNA_non-sp_Endonuclease_sf"/>
</dbReference>
<evidence type="ECO:0000256" key="2">
    <source>
        <dbReference type="PIRSR" id="PIRSR640255-2"/>
    </source>
</evidence>
<keyword evidence="3" id="KW-0732">Signal</keyword>
<dbReference type="PANTHER" id="PTHR13966:SF5">
    <property type="entry name" value="ENDONUCLEASE G, MITOCHONDRIAL"/>
    <property type="match status" value="1"/>
</dbReference>
<evidence type="ECO:0000256" key="1">
    <source>
        <dbReference type="PIRSR" id="PIRSR640255-1"/>
    </source>
</evidence>